<comment type="caution">
    <text evidence="1">The sequence shown here is derived from an EMBL/GenBank/DDBJ whole genome shotgun (WGS) entry which is preliminary data.</text>
</comment>
<dbReference type="Proteomes" id="UP001152872">
    <property type="component" value="Unassembled WGS sequence"/>
</dbReference>
<dbReference type="AlphaFoldDB" id="A0A9X4ME47"/>
<proteinExistence type="predicted"/>
<evidence type="ECO:0000313" key="1">
    <source>
        <dbReference type="EMBL" id="MDG3497452.1"/>
    </source>
</evidence>
<gene>
    <name evidence="1" type="ORF">FEV09_23290</name>
</gene>
<keyword evidence="2" id="KW-1185">Reference proteome</keyword>
<reference evidence="1" key="1">
    <citation type="submission" date="2019-05" db="EMBL/GenBank/DDBJ databases">
        <title>Whole genome sequencing of Pseudanabaena catenata USMAC16.</title>
        <authorList>
            <person name="Khan Z."/>
            <person name="Omar W.M."/>
            <person name="Convey P."/>
            <person name="Merican F."/>
            <person name="Najimudin N."/>
        </authorList>
    </citation>
    <scope>NUCLEOTIDE SEQUENCE</scope>
    <source>
        <strain evidence="1">USMAC16</strain>
    </source>
</reference>
<organism evidence="1 2">
    <name type="scientific">Pseudanabaena catenata USMAC16</name>
    <dbReference type="NCBI Taxonomy" id="1855837"/>
    <lineage>
        <taxon>Bacteria</taxon>
        <taxon>Bacillati</taxon>
        <taxon>Cyanobacteriota</taxon>
        <taxon>Cyanophyceae</taxon>
        <taxon>Pseudanabaenales</taxon>
        <taxon>Pseudanabaenaceae</taxon>
        <taxon>Pseudanabaena</taxon>
    </lineage>
</organism>
<dbReference type="EMBL" id="VBTY01000375">
    <property type="protein sequence ID" value="MDG3497452.1"/>
    <property type="molecule type" value="Genomic_DNA"/>
</dbReference>
<dbReference type="RefSeq" id="WP_009629688.1">
    <property type="nucleotide sequence ID" value="NZ_VBTY01000375.1"/>
</dbReference>
<sequence>MNQQFITQLPLTYVDSVQFENIGTIFQLKLLNHEQNLLVLLKNILHLNFSKDSLRSDDDFVNLIEITHEYRIPNSHDLRNYTFYIDINKLSPLNIITLYGNTTMEIICEEIEVKESTFRN</sequence>
<protein>
    <submittedName>
        <fullName evidence="1">Uncharacterized protein</fullName>
    </submittedName>
</protein>
<accession>A0A9X4ME47</accession>
<name>A0A9X4ME47_9CYAN</name>
<evidence type="ECO:0000313" key="2">
    <source>
        <dbReference type="Proteomes" id="UP001152872"/>
    </source>
</evidence>